<dbReference type="NCBIfam" id="NF006375">
    <property type="entry name" value="PRK08609.1"/>
    <property type="match status" value="1"/>
</dbReference>
<dbReference type="SUPFAM" id="SSF81301">
    <property type="entry name" value="Nucleotidyltransferase"/>
    <property type="match status" value="1"/>
</dbReference>
<dbReference type="SMART" id="SM00481">
    <property type="entry name" value="POLIIIAc"/>
    <property type="match status" value="1"/>
</dbReference>
<dbReference type="InterPro" id="IPR050243">
    <property type="entry name" value="PHP_phosphatase"/>
</dbReference>
<dbReference type="GO" id="GO:0006281">
    <property type="term" value="P:DNA repair"/>
    <property type="evidence" value="ECO:0007669"/>
    <property type="project" value="UniProtKB-KW"/>
</dbReference>
<dbReference type="AlphaFoldDB" id="A0A1G2I8E8"/>
<dbReference type="Gene3D" id="1.10.150.20">
    <property type="entry name" value="5' to 3' exonuclease, C-terminal subdomain"/>
    <property type="match status" value="1"/>
</dbReference>
<dbReference type="Gene3D" id="3.30.210.10">
    <property type="entry name" value="DNA polymerase, thumb domain"/>
    <property type="match status" value="1"/>
</dbReference>
<evidence type="ECO:0000259" key="9">
    <source>
        <dbReference type="SMART" id="SM00483"/>
    </source>
</evidence>
<accession>A0A1G2I8E8</accession>
<dbReference type="InterPro" id="IPR003141">
    <property type="entry name" value="Pol/His_phosphatase_N"/>
</dbReference>
<dbReference type="InterPro" id="IPR047967">
    <property type="entry name" value="PolX_PHP"/>
</dbReference>
<dbReference type="InterPro" id="IPR016195">
    <property type="entry name" value="Pol/histidinol_Pase-like"/>
</dbReference>
<feature type="domain" description="DNA-directed DNA polymerase X" evidence="9">
    <location>
        <begin position="1"/>
        <end position="315"/>
    </location>
</feature>
<protein>
    <recommendedName>
        <fullName evidence="1">DNA-directed DNA polymerase</fullName>
        <ecNumber evidence="1">2.7.7.7</ecNumber>
    </recommendedName>
</protein>
<dbReference type="SMART" id="SM00483">
    <property type="entry name" value="POLXc"/>
    <property type="match status" value="1"/>
</dbReference>
<dbReference type="GO" id="GO:0005829">
    <property type="term" value="C:cytosol"/>
    <property type="evidence" value="ECO:0007669"/>
    <property type="project" value="TreeGrafter"/>
</dbReference>
<dbReference type="InterPro" id="IPR037160">
    <property type="entry name" value="DNA_Pol_thumb_sf"/>
</dbReference>
<dbReference type="Proteomes" id="UP000179214">
    <property type="component" value="Unassembled WGS sequence"/>
</dbReference>
<evidence type="ECO:0000256" key="6">
    <source>
        <dbReference type="ARBA" id="ARBA00023204"/>
    </source>
</evidence>
<dbReference type="Pfam" id="PF14520">
    <property type="entry name" value="HHH_5"/>
    <property type="match status" value="1"/>
</dbReference>
<dbReference type="GO" id="GO:0003887">
    <property type="term" value="F:DNA-directed DNA polymerase activity"/>
    <property type="evidence" value="ECO:0007669"/>
    <property type="project" value="UniProtKB-KW"/>
</dbReference>
<gene>
    <name evidence="10" type="ORF">A3F47_00105</name>
</gene>
<dbReference type="PIRSF" id="PIRSF005047">
    <property type="entry name" value="UCP005047_YshC"/>
    <property type="match status" value="1"/>
</dbReference>
<evidence type="ECO:0000256" key="4">
    <source>
        <dbReference type="ARBA" id="ARBA00022763"/>
    </source>
</evidence>
<dbReference type="SUPFAM" id="SSF47802">
    <property type="entry name" value="DNA polymerase beta, N-terminal domain-like"/>
    <property type="match status" value="1"/>
</dbReference>
<dbReference type="InterPro" id="IPR027421">
    <property type="entry name" value="DNA_pol_lamdba_lyase_dom_sf"/>
</dbReference>
<evidence type="ECO:0000313" key="11">
    <source>
        <dbReference type="Proteomes" id="UP000179214"/>
    </source>
</evidence>
<dbReference type="InterPro" id="IPR029398">
    <property type="entry name" value="PolB_thumb"/>
</dbReference>
<dbReference type="PRINTS" id="PR00870">
    <property type="entry name" value="DNAPOLXBETA"/>
</dbReference>
<dbReference type="GO" id="GO:0008270">
    <property type="term" value="F:zinc ion binding"/>
    <property type="evidence" value="ECO:0007669"/>
    <property type="project" value="TreeGrafter"/>
</dbReference>
<keyword evidence="4" id="KW-0227">DNA damage</keyword>
<dbReference type="InterPro" id="IPR002054">
    <property type="entry name" value="DNA-dir_DNA_pol_X"/>
</dbReference>
<dbReference type="Pfam" id="PF14791">
    <property type="entry name" value="DNA_pol_B_thumb"/>
    <property type="match status" value="1"/>
</dbReference>
<dbReference type="PANTHER" id="PTHR36928">
    <property type="entry name" value="PHOSPHATASE YCDX-RELATED"/>
    <property type="match status" value="1"/>
</dbReference>
<dbReference type="InterPro" id="IPR002008">
    <property type="entry name" value="DNA_pol_X_beta-like"/>
</dbReference>
<organism evidence="10 11">
    <name type="scientific">Candidatus Staskawiczbacteria bacterium RIFCSPHIGHO2_12_FULL_38_11</name>
    <dbReference type="NCBI Taxonomy" id="1802209"/>
    <lineage>
        <taxon>Bacteria</taxon>
        <taxon>Candidatus Staskawicziibacteriota</taxon>
    </lineage>
</organism>
<evidence type="ECO:0000256" key="3">
    <source>
        <dbReference type="ARBA" id="ARBA00022695"/>
    </source>
</evidence>
<evidence type="ECO:0000256" key="1">
    <source>
        <dbReference type="ARBA" id="ARBA00012417"/>
    </source>
</evidence>
<dbReference type="SUPFAM" id="SSF89550">
    <property type="entry name" value="PHP domain-like"/>
    <property type="match status" value="1"/>
</dbReference>
<keyword evidence="2" id="KW-0808">Transferase</keyword>
<dbReference type="EMBL" id="MHOV01000005">
    <property type="protein sequence ID" value="OGZ70650.1"/>
    <property type="molecule type" value="Genomic_DNA"/>
</dbReference>
<evidence type="ECO:0000313" key="10">
    <source>
        <dbReference type="EMBL" id="OGZ70650.1"/>
    </source>
</evidence>
<name>A0A1G2I8E8_9BACT</name>
<reference evidence="10 11" key="1">
    <citation type="journal article" date="2016" name="Nat. Commun.">
        <title>Thousands of microbial genomes shed light on interconnected biogeochemical processes in an aquifer system.</title>
        <authorList>
            <person name="Anantharaman K."/>
            <person name="Brown C.T."/>
            <person name="Hug L.A."/>
            <person name="Sharon I."/>
            <person name="Castelle C.J."/>
            <person name="Probst A.J."/>
            <person name="Thomas B.C."/>
            <person name="Singh A."/>
            <person name="Wilkins M.J."/>
            <person name="Karaoz U."/>
            <person name="Brodie E.L."/>
            <person name="Williams K.H."/>
            <person name="Hubbard S.S."/>
            <person name="Banfield J.F."/>
        </authorList>
    </citation>
    <scope>NUCLEOTIDE SEQUENCE [LARGE SCALE GENOMIC DNA]</scope>
</reference>
<dbReference type="Gene3D" id="1.10.150.110">
    <property type="entry name" value="DNA polymerase beta, N-terminal domain-like"/>
    <property type="match status" value="1"/>
</dbReference>
<dbReference type="CDD" id="cd00141">
    <property type="entry name" value="NT_POLXc"/>
    <property type="match status" value="1"/>
</dbReference>
<dbReference type="GO" id="GO:0003677">
    <property type="term" value="F:DNA binding"/>
    <property type="evidence" value="ECO:0007669"/>
    <property type="project" value="InterPro"/>
</dbReference>
<evidence type="ECO:0000256" key="7">
    <source>
        <dbReference type="ARBA" id="ARBA00049244"/>
    </source>
</evidence>
<dbReference type="Gene3D" id="3.30.460.10">
    <property type="entry name" value="Beta Polymerase, domain 2"/>
    <property type="match status" value="1"/>
</dbReference>
<dbReference type="Pfam" id="PF14716">
    <property type="entry name" value="HHH_8"/>
    <property type="match status" value="1"/>
</dbReference>
<dbReference type="CDD" id="cd07436">
    <property type="entry name" value="PHP_PolX"/>
    <property type="match status" value="1"/>
</dbReference>
<comment type="caution">
    <text evidence="10">The sequence shown here is derived from an EMBL/GenBank/DDBJ whole genome shotgun (WGS) entry which is preliminary data.</text>
</comment>
<dbReference type="GO" id="GO:0042578">
    <property type="term" value="F:phosphoric ester hydrolase activity"/>
    <property type="evidence" value="ECO:0007669"/>
    <property type="project" value="TreeGrafter"/>
</dbReference>
<sequence length="576" mass="65009">MINQELAKIFNDIARFLRIENVAFKPYAYEKAAISLEDLKDDVAQIYIQGGRKALEEISGIGKAMSDHIEEYIKTGKIKLYEEFKKGLPVNMDELTRVEGLGPRKVKVLYQKLGIKNLKDLEKAAKKHEIAPLFGFGETTENNILQGIEFLKHSKGRSLLQDILPVAREVLKVLEQLKEVQRASLAGSLRRRKETIGDVDFLVVSKNPKKTMDFFVALPGVQKIWGKGGTKASVHVKGGFDMDLRVVPEKSYGSALQYFTGSQAHNIATRKIAIDKGLKLSEYGVFKGSKQIAGKTEEDVYKAIGLPYVEPELREDQGEIDAALHGALPKLIELKNIKGDLHVHSNWEEADGGKSSIETLAKQAMELGYEYIGISDHTKDLKVETSLNEKQLLQENEYIKKLNAKFLAEGQKFRILHGCEANIRKDGSIDIDDDVLEKLDYVIASVHSVFKMDKSQMTNRIEKAMQNPNVDIIGHPTGRIVNQREEYQVDFDKILKIAKETGTILEINSSSRLDLRDLYIRRAKAEGVKMVINTDTHQKNQMYLMEYGVAQARRGWAEKDDIINTLPVEQLLKNLK</sequence>
<dbReference type="EC" id="2.7.7.7" evidence="1"/>
<evidence type="ECO:0000256" key="5">
    <source>
        <dbReference type="ARBA" id="ARBA00022932"/>
    </source>
</evidence>
<feature type="domain" description="Polymerase/histidinol phosphatase N-terminal" evidence="8">
    <location>
        <begin position="339"/>
        <end position="425"/>
    </location>
</feature>
<evidence type="ECO:0000256" key="2">
    <source>
        <dbReference type="ARBA" id="ARBA00022679"/>
    </source>
</evidence>
<keyword evidence="3" id="KW-0548">Nucleotidyltransferase</keyword>
<dbReference type="InterPro" id="IPR010996">
    <property type="entry name" value="HHH_MUS81"/>
</dbReference>
<dbReference type="InterPro" id="IPR022311">
    <property type="entry name" value="PolX-like"/>
</dbReference>
<dbReference type="Pfam" id="PF02811">
    <property type="entry name" value="PHP"/>
    <property type="match status" value="1"/>
</dbReference>
<dbReference type="Gene3D" id="3.20.20.140">
    <property type="entry name" value="Metal-dependent hydrolases"/>
    <property type="match status" value="1"/>
</dbReference>
<dbReference type="InterPro" id="IPR043519">
    <property type="entry name" value="NT_sf"/>
</dbReference>
<proteinExistence type="predicted"/>
<evidence type="ECO:0000259" key="8">
    <source>
        <dbReference type="SMART" id="SM00481"/>
    </source>
</evidence>
<dbReference type="PANTHER" id="PTHR36928:SF1">
    <property type="entry name" value="PHOSPHATASE YCDX-RELATED"/>
    <property type="match status" value="1"/>
</dbReference>
<keyword evidence="5" id="KW-0239">DNA-directed DNA polymerase</keyword>
<keyword evidence="6" id="KW-0234">DNA repair</keyword>
<dbReference type="InterPro" id="IPR004013">
    <property type="entry name" value="PHP_dom"/>
</dbReference>
<comment type="catalytic activity">
    <reaction evidence="7">
        <text>DNA(n) + a 2'-deoxyribonucleoside 5'-triphosphate = DNA(n+1) + diphosphate</text>
        <dbReference type="Rhea" id="RHEA:22508"/>
        <dbReference type="Rhea" id="RHEA-COMP:17339"/>
        <dbReference type="Rhea" id="RHEA-COMP:17340"/>
        <dbReference type="ChEBI" id="CHEBI:33019"/>
        <dbReference type="ChEBI" id="CHEBI:61560"/>
        <dbReference type="ChEBI" id="CHEBI:173112"/>
        <dbReference type="EC" id="2.7.7.7"/>
    </reaction>
</comment>